<dbReference type="PANTHER" id="PTHR35518">
    <property type="entry name" value="MAINTENANCE OF TELOMOERE CAPPING"/>
    <property type="match status" value="1"/>
</dbReference>
<comment type="caution">
    <text evidence="6">The sequence shown here is derived from an EMBL/GenBank/DDBJ whole genome shotgun (WGS) entry which is preliminary data.</text>
</comment>
<gene>
    <name evidence="6" type="ORF">WJX84_004535</name>
</gene>
<evidence type="ECO:0000256" key="2">
    <source>
        <dbReference type="ARBA" id="ARBA00022692"/>
    </source>
</evidence>
<dbReference type="AlphaFoldDB" id="A0AAW1SXN7"/>
<dbReference type="GO" id="GO:0006629">
    <property type="term" value="P:lipid metabolic process"/>
    <property type="evidence" value="ECO:0007669"/>
    <property type="project" value="InterPro"/>
</dbReference>
<evidence type="ECO:0000313" key="6">
    <source>
        <dbReference type="EMBL" id="KAK9861468.1"/>
    </source>
</evidence>
<dbReference type="GO" id="GO:0016020">
    <property type="term" value="C:membrane"/>
    <property type="evidence" value="ECO:0007669"/>
    <property type="project" value="UniProtKB-SubCell"/>
</dbReference>
<keyword evidence="5" id="KW-0732">Signal</keyword>
<dbReference type="GO" id="GO:0008081">
    <property type="term" value="F:phosphoric diester hydrolase activity"/>
    <property type="evidence" value="ECO:0007669"/>
    <property type="project" value="InterPro"/>
</dbReference>
<dbReference type="Gene3D" id="3.20.20.190">
    <property type="entry name" value="Phosphatidylinositol (PI) phosphodiesterase"/>
    <property type="match status" value="1"/>
</dbReference>
<organism evidence="6 7">
    <name type="scientific">Apatococcus fuscideae</name>
    <dbReference type="NCBI Taxonomy" id="2026836"/>
    <lineage>
        <taxon>Eukaryota</taxon>
        <taxon>Viridiplantae</taxon>
        <taxon>Chlorophyta</taxon>
        <taxon>core chlorophytes</taxon>
        <taxon>Trebouxiophyceae</taxon>
        <taxon>Chlorellales</taxon>
        <taxon>Chlorellaceae</taxon>
        <taxon>Apatococcus</taxon>
    </lineage>
</organism>
<dbReference type="SUPFAM" id="SSF51695">
    <property type="entry name" value="PLC-like phosphodiesterases"/>
    <property type="match status" value="1"/>
</dbReference>
<dbReference type="InterPro" id="IPR017946">
    <property type="entry name" value="PLC-like_Pdiesterase_TIM-brl"/>
</dbReference>
<dbReference type="EMBL" id="JALJOV010000754">
    <property type="protein sequence ID" value="KAK9861468.1"/>
    <property type="molecule type" value="Genomic_DNA"/>
</dbReference>
<evidence type="ECO:0000256" key="1">
    <source>
        <dbReference type="ARBA" id="ARBA00004370"/>
    </source>
</evidence>
<keyword evidence="7" id="KW-1185">Reference proteome</keyword>
<protein>
    <submittedName>
        <fullName evidence="6">Uncharacterized protein</fullName>
    </submittedName>
</protein>
<evidence type="ECO:0000256" key="3">
    <source>
        <dbReference type="ARBA" id="ARBA00022989"/>
    </source>
</evidence>
<dbReference type="PANTHER" id="PTHR35518:SF2">
    <property type="entry name" value="MAINTENANCE OF TELOMERE CAPPING PROTEIN 6"/>
    <property type="match status" value="1"/>
</dbReference>
<keyword evidence="3" id="KW-1133">Transmembrane helix</keyword>
<dbReference type="InterPro" id="IPR051008">
    <property type="entry name" value="Telomere_Capping_Maintenance"/>
</dbReference>
<name>A0AAW1SXN7_9CHLO</name>
<accession>A0AAW1SXN7</accession>
<evidence type="ECO:0000256" key="5">
    <source>
        <dbReference type="SAM" id="SignalP"/>
    </source>
</evidence>
<reference evidence="6 7" key="1">
    <citation type="journal article" date="2024" name="Nat. Commun.">
        <title>Phylogenomics reveals the evolutionary origins of lichenization in chlorophyte algae.</title>
        <authorList>
            <person name="Puginier C."/>
            <person name="Libourel C."/>
            <person name="Otte J."/>
            <person name="Skaloud P."/>
            <person name="Haon M."/>
            <person name="Grisel S."/>
            <person name="Petersen M."/>
            <person name="Berrin J.G."/>
            <person name="Delaux P.M."/>
            <person name="Dal Grande F."/>
            <person name="Keller J."/>
        </authorList>
    </citation>
    <scope>NUCLEOTIDE SEQUENCE [LARGE SCALE GENOMIC DNA]</scope>
    <source>
        <strain evidence="6 7">SAG 2523</strain>
    </source>
</reference>
<proteinExistence type="predicted"/>
<feature type="signal peptide" evidence="5">
    <location>
        <begin position="1"/>
        <end position="23"/>
    </location>
</feature>
<evidence type="ECO:0000256" key="4">
    <source>
        <dbReference type="ARBA" id="ARBA00023136"/>
    </source>
</evidence>
<feature type="chain" id="PRO_5043856045" evidence="5">
    <location>
        <begin position="24"/>
        <end position="626"/>
    </location>
</feature>
<dbReference type="Proteomes" id="UP001485043">
    <property type="component" value="Unassembled WGS sequence"/>
</dbReference>
<sequence length="626" mass="68078">MAGHLACKAVLLVICLCSGYVGAIYEQDQGLRLDQTAQLGRYDLEASGLNPQASCSRPEDFPAAKLANLTSDERDLLPNICWQPELEGSLQAPGARRGIPEGVDCEHTKWCDENGYCSEVCKRGSVKIEPWLKHAIKTQMTLTKRQPYCYSTVLGSHNSAISLADGYGNLDPYFQQYFKWIKWVKDDAKFETDNQILSLTDQLNLGLRNVELDTHWVQGSLRIAHCGGLHSDLNILVQTINVVAKLLGHPIQWDTETVGCDPSLSSIPVLEQRFLHDALSEVRAWLDVPENAGEFLVIYFDDQIDLQAWGVVPTLLTEILSLYPVEQIFKPVDLVAAGGVWPSMDSMAAAGKRVAFTSGTDYGAAMATLIFNRSQICGWVEPSLEQFLGEPACAEAGGYEHGGQTLSGQIFRTISCELYYGPFNCNFYWQSDNQPLLDELTLPGVSRCGLNVPCPDRVTPMRVASSMWSWAEGHPTSLPGANGTSLQPAHPWLPAPSMRSAAGSDLAAGPATQWLAGSLQRLWQRLWLPEATRMLSMQDAGMGCAAISGKDGRWREVSCDTGLPSACYQDAGSWLVASGGRGACPQGSSMRVPAHAKENTALQAAVSAAGKDAAFLPLQGPDWAIP</sequence>
<comment type="subcellular location">
    <subcellularLocation>
        <location evidence="1">Membrane</location>
    </subcellularLocation>
</comment>
<evidence type="ECO:0000313" key="7">
    <source>
        <dbReference type="Proteomes" id="UP001485043"/>
    </source>
</evidence>
<keyword evidence="2" id="KW-0812">Transmembrane</keyword>
<keyword evidence="4" id="KW-0472">Membrane</keyword>